<reference evidence="6 7" key="1">
    <citation type="submission" date="2019-11" db="EMBL/GenBank/DDBJ databases">
        <authorList>
            <person name="Criscuolo A."/>
        </authorList>
    </citation>
    <scope>NUCLEOTIDE SEQUENCE [LARGE SCALE GENOMIC DNA]</scope>
    <source>
        <strain evidence="6">CIP111667</strain>
    </source>
</reference>
<comment type="caution">
    <text evidence="6">The sequence shown here is derived from an EMBL/GenBank/DDBJ whole genome shotgun (WGS) entry which is preliminary data.</text>
</comment>
<dbReference type="CDD" id="cd03257">
    <property type="entry name" value="ABC_NikE_OppD_transporters"/>
    <property type="match status" value="2"/>
</dbReference>
<accession>A0A7M4DIL5</accession>
<dbReference type="InterPro" id="IPR003593">
    <property type="entry name" value="AAA+_ATPase"/>
</dbReference>
<evidence type="ECO:0000256" key="4">
    <source>
        <dbReference type="ARBA" id="ARBA00022840"/>
    </source>
</evidence>
<dbReference type="NCBIfam" id="NF007739">
    <property type="entry name" value="PRK10419.1"/>
    <property type="match status" value="2"/>
</dbReference>
<dbReference type="PANTHER" id="PTHR43776:SF7">
    <property type="entry name" value="D,D-DIPEPTIDE TRANSPORT ATP-BINDING PROTEIN DDPF-RELATED"/>
    <property type="match status" value="1"/>
</dbReference>
<evidence type="ECO:0000259" key="5">
    <source>
        <dbReference type="PROSITE" id="PS50893"/>
    </source>
</evidence>
<dbReference type="SUPFAM" id="SSF52540">
    <property type="entry name" value="P-loop containing nucleoside triphosphate hydrolases"/>
    <property type="match status" value="2"/>
</dbReference>
<dbReference type="PROSITE" id="PS00211">
    <property type="entry name" value="ABC_TRANSPORTER_1"/>
    <property type="match status" value="2"/>
</dbReference>
<evidence type="ECO:0000313" key="6">
    <source>
        <dbReference type="EMBL" id="VZO36825.1"/>
    </source>
</evidence>
<dbReference type="GO" id="GO:0005524">
    <property type="term" value="F:ATP binding"/>
    <property type="evidence" value="ECO:0007669"/>
    <property type="project" value="UniProtKB-KW"/>
</dbReference>
<dbReference type="InterPro" id="IPR050319">
    <property type="entry name" value="ABC_transp_ATP-bind"/>
</dbReference>
<evidence type="ECO:0000256" key="2">
    <source>
        <dbReference type="ARBA" id="ARBA00022448"/>
    </source>
</evidence>
<evidence type="ECO:0000313" key="7">
    <source>
        <dbReference type="Proteomes" id="UP000419743"/>
    </source>
</evidence>
<gene>
    <name evidence="6" type="primary">gsiA_8</name>
    <name evidence="6" type="ORF">HALOF300_01968</name>
</gene>
<comment type="similarity">
    <text evidence="1">Belongs to the ABC transporter superfamily.</text>
</comment>
<keyword evidence="6" id="KW-0378">Hydrolase</keyword>
<keyword evidence="2" id="KW-0813">Transport</keyword>
<dbReference type="AlphaFoldDB" id="A0A7M4DIL5"/>
<dbReference type="PANTHER" id="PTHR43776">
    <property type="entry name" value="TRANSPORT ATP-BINDING PROTEIN"/>
    <property type="match status" value="1"/>
</dbReference>
<dbReference type="EC" id="3.6.3.-" evidence="6"/>
<dbReference type="NCBIfam" id="NF010167">
    <property type="entry name" value="PRK13648.1"/>
    <property type="match status" value="2"/>
</dbReference>
<dbReference type="PROSITE" id="PS50893">
    <property type="entry name" value="ABC_TRANSPORTER_2"/>
    <property type="match status" value="2"/>
</dbReference>
<dbReference type="EMBL" id="CACRYJ010000027">
    <property type="protein sequence ID" value="VZO36825.1"/>
    <property type="molecule type" value="Genomic_DNA"/>
</dbReference>
<dbReference type="InterPro" id="IPR003439">
    <property type="entry name" value="ABC_transporter-like_ATP-bd"/>
</dbReference>
<dbReference type="GO" id="GO:0016887">
    <property type="term" value="F:ATP hydrolysis activity"/>
    <property type="evidence" value="ECO:0007669"/>
    <property type="project" value="InterPro"/>
</dbReference>
<dbReference type="NCBIfam" id="NF008453">
    <property type="entry name" value="PRK11308.1"/>
    <property type="match status" value="2"/>
</dbReference>
<dbReference type="InterPro" id="IPR013563">
    <property type="entry name" value="Oligopep_ABC_C"/>
</dbReference>
<keyword evidence="4 6" id="KW-0067">ATP-binding</keyword>
<keyword evidence="3" id="KW-0547">Nucleotide-binding</keyword>
<evidence type="ECO:0000256" key="3">
    <source>
        <dbReference type="ARBA" id="ARBA00022741"/>
    </source>
</evidence>
<proteinExistence type="inferred from homology"/>
<dbReference type="RefSeq" id="WP_156740774.1">
    <property type="nucleotide sequence ID" value="NZ_CACRYJ010000027.1"/>
</dbReference>
<dbReference type="FunFam" id="3.40.50.300:FF:000016">
    <property type="entry name" value="Oligopeptide ABC transporter ATP-binding component"/>
    <property type="match status" value="1"/>
</dbReference>
<keyword evidence="7" id="KW-1185">Reference proteome</keyword>
<dbReference type="Gene3D" id="3.40.50.300">
    <property type="entry name" value="P-loop containing nucleotide triphosphate hydrolases"/>
    <property type="match status" value="2"/>
</dbReference>
<name>A0A7M4DIL5_9MICO</name>
<sequence length="552" mass="58549">MSGAAPVLEVRDLSVAYSSGHEWTTVVHDVSLRVHPGEVVAVVGESGSGKTTTAQAVIGLLAENGSVTAGQILLNGTDITAWSPKQLQAVRGTRVGLVPQDPNNSLNPVKRIGDSLAEVLRIHRWGDKRAIRARVVELLEKVGIPDPELRARQYPHELSGGMKQRVLIASAIALDPELIIADEATSALDVTVQRNILDLLDELRVELGTAILLVTHDLAVAADRATSVVVLKDGRVQEQGTKDQVLTAPASAYTRQLLDDAPALATSGRRTLAQAERILADGAAAEPALVVSDLVQEFSLGRGRVPLRAVDGVSFAVQPGTTHAIVGESGSGKTTIARAVLGFHTPTSGSIAVAGQEITGLRGEPLRQFRRVLQMVYQNPFSSLDPRQDVAAIIAEPLTNFGLGDRATRAAKVSTLLDQVSLPASVAGRRPAELSGGQRQRVAIARALVLEPQVLVLDEAVSALDVSVQAQILRLLERLQDDLGLTYLFISHDLAVVRHISHTVTVLNQGRVVESGLTESVFTDPAQPYTRALLAAIPGRLAPAAPTRQPSA</sequence>
<feature type="domain" description="ABC transporter" evidence="5">
    <location>
        <begin position="295"/>
        <end position="534"/>
    </location>
</feature>
<dbReference type="GO" id="GO:0055085">
    <property type="term" value="P:transmembrane transport"/>
    <property type="evidence" value="ECO:0007669"/>
    <property type="project" value="UniProtKB-ARBA"/>
</dbReference>
<feature type="domain" description="ABC transporter" evidence="5">
    <location>
        <begin position="10"/>
        <end position="258"/>
    </location>
</feature>
<dbReference type="Pfam" id="PF08352">
    <property type="entry name" value="oligo_HPY"/>
    <property type="match status" value="2"/>
</dbReference>
<dbReference type="Pfam" id="PF00005">
    <property type="entry name" value="ABC_tran"/>
    <property type="match status" value="2"/>
</dbReference>
<dbReference type="GO" id="GO:0015833">
    <property type="term" value="P:peptide transport"/>
    <property type="evidence" value="ECO:0007669"/>
    <property type="project" value="InterPro"/>
</dbReference>
<dbReference type="InterPro" id="IPR027417">
    <property type="entry name" value="P-loop_NTPase"/>
</dbReference>
<protein>
    <submittedName>
        <fullName evidence="6">Glutathione import ATP-binding protein GsiA</fullName>
        <ecNumber evidence="6">3.6.3.-</ecNumber>
    </submittedName>
</protein>
<organism evidence="6 7">
    <name type="scientific">Occultella aeris</name>
    <dbReference type="NCBI Taxonomy" id="2761496"/>
    <lineage>
        <taxon>Bacteria</taxon>
        <taxon>Bacillati</taxon>
        <taxon>Actinomycetota</taxon>
        <taxon>Actinomycetes</taxon>
        <taxon>Micrococcales</taxon>
        <taxon>Ruaniaceae</taxon>
        <taxon>Occultella</taxon>
    </lineage>
</organism>
<evidence type="ECO:0000256" key="1">
    <source>
        <dbReference type="ARBA" id="ARBA00005417"/>
    </source>
</evidence>
<dbReference type="InterPro" id="IPR017871">
    <property type="entry name" value="ABC_transporter-like_CS"/>
</dbReference>
<dbReference type="Proteomes" id="UP000419743">
    <property type="component" value="Unassembled WGS sequence"/>
</dbReference>
<dbReference type="SMART" id="SM00382">
    <property type="entry name" value="AAA"/>
    <property type="match status" value="2"/>
</dbReference>